<protein>
    <submittedName>
        <fullName evidence="3">Anthranilate synthase component 2</fullName>
        <ecNumber evidence="3">4.1.3.27</ecNumber>
    </submittedName>
</protein>
<dbReference type="Pfam" id="PF00117">
    <property type="entry name" value="GATase"/>
    <property type="match status" value="1"/>
</dbReference>
<dbReference type="Gene3D" id="3.40.50.880">
    <property type="match status" value="1"/>
</dbReference>
<feature type="domain" description="Glutamine amidotransferase" evidence="2">
    <location>
        <begin position="4"/>
        <end position="186"/>
    </location>
</feature>
<dbReference type="NCBIfam" id="TIGR00566">
    <property type="entry name" value="trpG_papA"/>
    <property type="match status" value="1"/>
</dbReference>
<dbReference type="GO" id="GO:0005829">
    <property type="term" value="C:cytosol"/>
    <property type="evidence" value="ECO:0007669"/>
    <property type="project" value="TreeGrafter"/>
</dbReference>
<dbReference type="AlphaFoldDB" id="A0A1V4IZN9"/>
<dbReference type="PANTHER" id="PTHR43418">
    <property type="entry name" value="MULTIFUNCTIONAL TRYPTOPHAN BIOSYNTHESIS PROTEIN-RELATED"/>
    <property type="match status" value="1"/>
</dbReference>
<dbReference type="InterPro" id="IPR050472">
    <property type="entry name" value="Anth_synth/Amidotransfase"/>
</dbReference>
<evidence type="ECO:0000313" key="3">
    <source>
        <dbReference type="EMBL" id="OPJ64887.1"/>
    </source>
</evidence>
<dbReference type="PANTHER" id="PTHR43418:SF4">
    <property type="entry name" value="MULTIFUNCTIONAL TRYPTOPHAN BIOSYNTHESIS PROTEIN"/>
    <property type="match status" value="1"/>
</dbReference>
<keyword evidence="1" id="KW-0315">Glutamine amidotransferase</keyword>
<dbReference type="OrthoDB" id="9804328at2"/>
<dbReference type="RefSeq" id="WP_079421854.1">
    <property type="nucleotide sequence ID" value="NZ_MZGV01000002.1"/>
</dbReference>
<accession>A0A1V4IZN9</accession>
<dbReference type="EMBL" id="MZGV01000002">
    <property type="protein sequence ID" value="OPJ64887.1"/>
    <property type="molecule type" value="Genomic_DNA"/>
</dbReference>
<dbReference type="PROSITE" id="PS51273">
    <property type="entry name" value="GATASE_TYPE_1"/>
    <property type="match status" value="1"/>
</dbReference>
<dbReference type="InterPro" id="IPR029062">
    <property type="entry name" value="Class_I_gatase-like"/>
</dbReference>
<dbReference type="STRING" id="1450648.CLORY_03960"/>
<dbReference type="InterPro" id="IPR006221">
    <property type="entry name" value="TrpG/PapA_dom"/>
</dbReference>
<dbReference type="Proteomes" id="UP000190080">
    <property type="component" value="Unassembled WGS sequence"/>
</dbReference>
<organism evidence="3 4">
    <name type="scientific">Clostridium oryzae</name>
    <dbReference type="NCBI Taxonomy" id="1450648"/>
    <lineage>
        <taxon>Bacteria</taxon>
        <taxon>Bacillati</taxon>
        <taxon>Bacillota</taxon>
        <taxon>Clostridia</taxon>
        <taxon>Eubacteriales</taxon>
        <taxon>Clostridiaceae</taxon>
        <taxon>Clostridium</taxon>
    </lineage>
</organism>
<dbReference type="InterPro" id="IPR017926">
    <property type="entry name" value="GATASE"/>
</dbReference>
<dbReference type="PRINTS" id="PR00099">
    <property type="entry name" value="CPSGATASE"/>
</dbReference>
<evidence type="ECO:0000256" key="1">
    <source>
        <dbReference type="ARBA" id="ARBA00022962"/>
    </source>
</evidence>
<dbReference type="GO" id="GO:0004049">
    <property type="term" value="F:anthranilate synthase activity"/>
    <property type="evidence" value="ECO:0007669"/>
    <property type="project" value="UniProtKB-EC"/>
</dbReference>
<dbReference type="GO" id="GO:0000162">
    <property type="term" value="P:L-tryptophan biosynthetic process"/>
    <property type="evidence" value="ECO:0007669"/>
    <property type="project" value="TreeGrafter"/>
</dbReference>
<sequence>MLAIIDNYDSFVYNLYQYAGEFEQDIKVFRNDAITAEELYEMKPDAVILSPGPGRPENSKVCLEILDKLKGKLPILGICLGHQAIGYSFGGKVVGCSEILHGKTSEIEVRNCKVFEGLDSRNTVMRYHSLIVDRASLPDCLEITAETENGIIMGLKHKEYEIYGLQFHPESILTQNGKKIIENFIKRVVC</sequence>
<gene>
    <name evidence="3" type="primary">trpG</name>
    <name evidence="3" type="ORF">CLORY_03960</name>
</gene>
<dbReference type="EC" id="4.1.3.27" evidence="3"/>
<dbReference type="PRINTS" id="PR00097">
    <property type="entry name" value="ANTSNTHASEII"/>
</dbReference>
<dbReference type="CDD" id="cd01743">
    <property type="entry name" value="GATase1_Anthranilate_Synthase"/>
    <property type="match status" value="1"/>
</dbReference>
<evidence type="ECO:0000259" key="2">
    <source>
        <dbReference type="Pfam" id="PF00117"/>
    </source>
</evidence>
<proteinExistence type="predicted"/>
<comment type="caution">
    <text evidence="3">The sequence shown here is derived from an EMBL/GenBank/DDBJ whole genome shotgun (WGS) entry which is preliminary data.</text>
</comment>
<keyword evidence="3" id="KW-0456">Lyase</keyword>
<name>A0A1V4IZN9_9CLOT</name>
<dbReference type="PRINTS" id="PR00096">
    <property type="entry name" value="GATASE"/>
</dbReference>
<evidence type="ECO:0000313" key="4">
    <source>
        <dbReference type="Proteomes" id="UP000190080"/>
    </source>
</evidence>
<reference evidence="3 4" key="1">
    <citation type="submission" date="2017-03" db="EMBL/GenBank/DDBJ databases">
        <title>Genome sequence of Clostridium oryzae DSM 28571.</title>
        <authorList>
            <person name="Poehlein A."/>
            <person name="Daniel R."/>
        </authorList>
    </citation>
    <scope>NUCLEOTIDE SEQUENCE [LARGE SCALE GENOMIC DNA]</scope>
    <source>
        <strain evidence="3 4">DSM 28571</strain>
    </source>
</reference>
<dbReference type="FunFam" id="3.40.50.880:FF:000003">
    <property type="entry name" value="Anthranilate synthase component II"/>
    <property type="match status" value="1"/>
</dbReference>
<dbReference type="SUPFAM" id="SSF52317">
    <property type="entry name" value="Class I glutamine amidotransferase-like"/>
    <property type="match status" value="1"/>
</dbReference>
<keyword evidence="4" id="KW-1185">Reference proteome</keyword>